<dbReference type="PROSITE" id="PS51257">
    <property type="entry name" value="PROKAR_LIPOPROTEIN"/>
    <property type="match status" value="1"/>
</dbReference>
<feature type="region of interest" description="Disordered" evidence="3">
    <location>
        <begin position="398"/>
        <end position="424"/>
    </location>
</feature>
<proteinExistence type="inferred from homology"/>
<comment type="similarity">
    <text evidence="1">Belongs to the transglycosylase Slt family.</text>
</comment>
<feature type="signal peptide" evidence="4">
    <location>
        <begin position="1"/>
        <end position="24"/>
    </location>
</feature>
<evidence type="ECO:0000313" key="6">
    <source>
        <dbReference type="EMBL" id="PWV65857.1"/>
    </source>
</evidence>
<evidence type="ECO:0000256" key="4">
    <source>
        <dbReference type="SAM" id="SignalP"/>
    </source>
</evidence>
<protein>
    <submittedName>
        <fullName evidence="6">Membrane-bound lytic murein transglycosylase D</fullName>
    </submittedName>
</protein>
<evidence type="ECO:0000313" key="7">
    <source>
        <dbReference type="Proteomes" id="UP000246569"/>
    </source>
</evidence>
<dbReference type="AlphaFoldDB" id="A0A317N075"/>
<dbReference type="InterPro" id="IPR008258">
    <property type="entry name" value="Transglycosylase_SLT_dom_1"/>
</dbReference>
<evidence type="ECO:0000256" key="1">
    <source>
        <dbReference type="ARBA" id="ARBA00007734"/>
    </source>
</evidence>
<feature type="domain" description="Transglycosylase SLT" evidence="5">
    <location>
        <begin position="188"/>
        <end position="281"/>
    </location>
</feature>
<keyword evidence="4" id="KW-0732">Signal</keyword>
<dbReference type="GO" id="GO:0000270">
    <property type="term" value="P:peptidoglycan metabolic process"/>
    <property type="evidence" value="ECO:0007669"/>
    <property type="project" value="InterPro"/>
</dbReference>
<dbReference type="CDD" id="cd16894">
    <property type="entry name" value="MltD-like"/>
    <property type="match status" value="1"/>
</dbReference>
<dbReference type="EMBL" id="QGTJ01000001">
    <property type="protein sequence ID" value="PWV65857.1"/>
    <property type="molecule type" value="Genomic_DNA"/>
</dbReference>
<keyword evidence="7" id="KW-1185">Reference proteome</keyword>
<accession>A0A317N075</accession>
<dbReference type="InterPro" id="IPR000189">
    <property type="entry name" value="Transglyc_AS"/>
</dbReference>
<dbReference type="SUPFAM" id="SSF53955">
    <property type="entry name" value="Lysozyme-like"/>
    <property type="match status" value="1"/>
</dbReference>
<dbReference type="GO" id="GO:0008933">
    <property type="term" value="F:peptidoglycan lytic transglycosylase activity"/>
    <property type="evidence" value="ECO:0007669"/>
    <property type="project" value="InterPro"/>
</dbReference>
<evidence type="ECO:0000256" key="3">
    <source>
        <dbReference type="SAM" id="MobiDB-lite"/>
    </source>
</evidence>
<dbReference type="PANTHER" id="PTHR37423:SF2">
    <property type="entry name" value="MEMBRANE-BOUND LYTIC MUREIN TRANSGLYCOSYLASE C"/>
    <property type="match status" value="1"/>
</dbReference>
<evidence type="ECO:0000256" key="2">
    <source>
        <dbReference type="SAM" id="Coils"/>
    </source>
</evidence>
<dbReference type="PROSITE" id="PS00922">
    <property type="entry name" value="TRANSGLYCOSYLASE"/>
    <property type="match status" value="1"/>
</dbReference>
<dbReference type="Proteomes" id="UP000246569">
    <property type="component" value="Unassembled WGS sequence"/>
</dbReference>
<dbReference type="InterPro" id="IPR023346">
    <property type="entry name" value="Lysozyme-like_dom_sf"/>
</dbReference>
<dbReference type="Gene3D" id="1.10.530.10">
    <property type="match status" value="1"/>
</dbReference>
<dbReference type="Pfam" id="PF01464">
    <property type="entry name" value="SLT"/>
    <property type="match status" value="1"/>
</dbReference>
<evidence type="ECO:0000259" key="5">
    <source>
        <dbReference type="Pfam" id="PF01464"/>
    </source>
</evidence>
<dbReference type="GO" id="GO:0016020">
    <property type="term" value="C:membrane"/>
    <property type="evidence" value="ECO:0007669"/>
    <property type="project" value="InterPro"/>
</dbReference>
<keyword evidence="2" id="KW-0175">Coiled coil</keyword>
<gene>
    <name evidence="6" type="ORF">C7443_101342</name>
</gene>
<organism evidence="6 7">
    <name type="scientific">Plasticicumulans acidivorans</name>
    <dbReference type="NCBI Taxonomy" id="886464"/>
    <lineage>
        <taxon>Bacteria</taxon>
        <taxon>Pseudomonadati</taxon>
        <taxon>Pseudomonadota</taxon>
        <taxon>Gammaproteobacteria</taxon>
        <taxon>Candidatus Competibacteraceae</taxon>
        <taxon>Plasticicumulans</taxon>
    </lineage>
</organism>
<dbReference type="PANTHER" id="PTHR37423">
    <property type="entry name" value="SOLUBLE LYTIC MUREIN TRANSGLYCOSYLASE-RELATED"/>
    <property type="match status" value="1"/>
</dbReference>
<feature type="coiled-coil region" evidence="2">
    <location>
        <begin position="99"/>
        <end position="126"/>
    </location>
</feature>
<feature type="chain" id="PRO_5016381029" evidence="4">
    <location>
        <begin position="25"/>
        <end position="424"/>
    </location>
</feature>
<sequence>MKSIRALSGRLSAAVLLAALAACASVDDGHRRPDTGPYVQSGPFPAPPTLRPQVEFWEKVYSQWGLGQYALHDDRYLDLVYEVVDLPQPTGEGLRNDQRTYLRARKDTLESQLRELERKVVSGESLTADEKALRAKIVASSAGTTGVSGAADRLRAQRGIRERFTRGIAISGRYDNQFRQIFRQAGVPEDLAYLPHVESSFQASARSSVGAAGIWQFMPATARDYMVLHPATDERLDPIISAKAAARYLSGAYSRLGDWSLAITSYNHGIGGMAKAKSQYGTDFGQIVASYDGSSFGFASRNFYAQFLAAREVARNPRRFLGHDVAREAPLPAESFTLDHPTSAPHLASYYGTSVDRLAGMNQAWSSSAVNGNAMLPAGATVWVPAGTLNRLAANGQPTTPPELLAMVDTPRPVAPRSRRGRTR</sequence>
<name>A0A317N075_9GAMM</name>
<dbReference type="RefSeq" id="WP_170123445.1">
    <property type="nucleotide sequence ID" value="NZ_QGTJ01000001.1"/>
</dbReference>
<comment type="caution">
    <text evidence="6">The sequence shown here is derived from an EMBL/GenBank/DDBJ whole genome shotgun (WGS) entry which is preliminary data.</text>
</comment>
<reference evidence="6 7" key="1">
    <citation type="submission" date="2018-05" db="EMBL/GenBank/DDBJ databases">
        <title>Genomic Encyclopedia of Type Strains, Phase IV (KMG-IV): sequencing the most valuable type-strain genomes for metagenomic binning, comparative biology and taxonomic classification.</title>
        <authorList>
            <person name="Goeker M."/>
        </authorList>
    </citation>
    <scope>NUCLEOTIDE SEQUENCE [LARGE SCALE GENOMIC DNA]</scope>
    <source>
        <strain evidence="6 7">DSM 23606</strain>
    </source>
</reference>